<reference evidence="7" key="1">
    <citation type="submission" date="2017-09" db="EMBL/GenBank/DDBJ databases">
        <title>Depth-based differentiation of microbial function through sediment-hosted aquifers and enrichment of novel symbionts in the deep terrestrial subsurface.</title>
        <authorList>
            <person name="Probst A.J."/>
            <person name="Ladd B."/>
            <person name="Jarett J.K."/>
            <person name="Geller-Mcgrath D.E."/>
            <person name="Sieber C.M.K."/>
            <person name="Emerson J.B."/>
            <person name="Anantharaman K."/>
            <person name="Thomas B.C."/>
            <person name="Malmstrom R."/>
            <person name="Stieglmeier M."/>
            <person name="Klingl A."/>
            <person name="Woyke T."/>
            <person name="Ryan C.M."/>
            <person name="Banfield J.F."/>
        </authorList>
    </citation>
    <scope>NUCLEOTIDE SEQUENCE [LARGE SCALE GENOMIC DNA]</scope>
</reference>
<evidence type="ECO:0000256" key="2">
    <source>
        <dbReference type="ARBA" id="ARBA00022691"/>
    </source>
</evidence>
<protein>
    <submittedName>
        <fullName evidence="6">tRNA uridine(34) 5-carboxymethylaminomethyl modification radical SAM/GNAT enzyme Elp3</fullName>
    </submittedName>
</protein>
<evidence type="ECO:0000313" key="7">
    <source>
        <dbReference type="Proteomes" id="UP000229166"/>
    </source>
</evidence>
<name>A0A2M7UV13_9BACT</name>
<evidence type="ECO:0000313" key="6">
    <source>
        <dbReference type="EMBL" id="PIZ87790.1"/>
    </source>
</evidence>
<evidence type="ECO:0000256" key="3">
    <source>
        <dbReference type="ARBA" id="ARBA00022723"/>
    </source>
</evidence>
<evidence type="ECO:0000256" key="5">
    <source>
        <dbReference type="ARBA" id="ARBA00023014"/>
    </source>
</evidence>
<accession>A0A2M7UV13</accession>
<gene>
    <name evidence="6" type="ORF">COX92_00330</name>
</gene>
<dbReference type="GO" id="GO:0046872">
    <property type="term" value="F:metal ion binding"/>
    <property type="evidence" value="ECO:0007669"/>
    <property type="project" value="UniProtKB-KW"/>
</dbReference>
<dbReference type="GO" id="GO:0002926">
    <property type="term" value="P:tRNA wobble base 5-methoxycarbonylmethyl-2-thiouridinylation"/>
    <property type="evidence" value="ECO:0007669"/>
    <property type="project" value="TreeGrafter"/>
</dbReference>
<dbReference type="PANTHER" id="PTHR11135:SF0">
    <property type="entry name" value="ELONGATOR COMPLEX PROTEIN 3"/>
    <property type="match status" value="1"/>
</dbReference>
<dbReference type="PANTHER" id="PTHR11135">
    <property type="entry name" value="HISTONE ACETYLTRANSFERASE-RELATED"/>
    <property type="match status" value="1"/>
</dbReference>
<dbReference type="GO" id="GO:0051539">
    <property type="term" value="F:4 iron, 4 sulfur cluster binding"/>
    <property type="evidence" value="ECO:0007669"/>
    <property type="project" value="UniProtKB-KW"/>
</dbReference>
<dbReference type="EMBL" id="PFOZ01000007">
    <property type="protein sequence ID" value="PIZ87790.1"/>
    <property type="molecule type" value="Genomic_DNA"/>
</dbReference>
<dbReference type="GO" id="GO:0005737">
    <property type="term" value="C:cytoplasm"/>
    <property type="evidence" value="ECO:0007669"/>
    <property type="project" value="TreeGrafter"/>
</dbReference>
<dbReference type="Gene3D" id="3.40.630.30">
    <property type="match status" value="1"/>
</dbReference>
<keyword evidence="3" id="KW-0479">Metal-binding</keyword>
<keyword evidence="4" id="KW-0408">Iron</keyword>
<dbReference type="InterPro" id="IPR039661">
    <property type="entry name" value="ELP3"/>
</dbReference>
<proteinExistence type="predicted"/>
<organism evidence="6 7">
    <name type="scientific">Candidatus Nealsonbacteria bacterium CG_4_10_14_0_2_um_filter_40_15</name>
    <dbReference type="NCBI Taxonomy" id="1974682"/>
    <lineage>
        <taxon>Bacteria</taxon>
        <taxon>Candidatus Nealsoniibacteriota</taxon>
    </lineage>
</organism>
<keyword evidence="5" id="KW-0411">Iron-sulfur</keyword>
<dbReference type="InterPro" id="IPR016181">
    <property type="entry name" value="Acyl_CoA_acyltransferase"/>
</dbReference>
<evidence type="ECO:0000256" key="1">
    <source>
        <dbReference type="ARBA" id="ARBA00022485"/>
    </source>
</evidence>
<comment type="caution">
    <text evidence="6">The sequence shown here is derived from an EMBL/GenBank/DDBJ whole genome shotgun (WGS) entry which is preliminary data.</text>
</comment>
<dbReference type="AlphaFoldDB" id="A0A2M7UV13"/>
<keyword evidence="2" id="KW-0949">S-adenosyl-L-methionine</keyword>
<feature type="non-terminal residue" evidence="6">
    <location>
        <position position="1"/>
    </location>
</feature>
<dbReference type="Proteomes" id="UP000229166">
    <property type="component" value="Unassembled WGS sequence"/>
</dbReference>
<sequence length="127" mass="14625">EKIYLFREDYSASDGKEIFLSFENKNRTKLYSLLRLRISSENKAIIREIHTYGQLHPIGESPTSLLISPQHKGLGKRLIKEAEKITGKEYNLKNISVIAGIGARDYFRKSGYKLKDTYMVKNVRKAS</sequence>
<keyword evidence="1" id="KW-0004">4Fe-4S</keyword>
<dbReference type="SUPFAM" id="SSF55729">
    <property type="entry name" value="Acyl-CoA N-acyltransferases (Nat)"/>
    <property type="match status" value="1"/>
</dbReference>
<evidence type="ECO:0000256" key="4">
    <source>
        <dbReference type="ARBA" id="ARBA00023004"/>
    </source>
</evidence>